<dbReference type="InterPro" id="IPR050886">
    <property type="entry name" value="RNA-binding_reg"/>
</dbReference>
<feature type="region of interest" description="Disordered" evidence="3">
    <location>
        <begin position="141"/>
        <end position="166"/>
    </location>
</feature>
<proteinExistence type="predicted"/>
<name>A0A9W7EZZ6_9STRA</name>
<keyword evidence="1 2" id="KW-0694">RNA-binding</keyword>
<evidence type="ECO:0000259" key="4">
    <source>
        <dbReference type="PROSITE" id="PS50102"/>
    </source>
</evidence>
<organism evidence="5 6">
    <name type="scientific">Triparma verrucosa</name>
    <dbReference type="NCBI Taxonomy" id="1606542"/>
    <lineage>
        <taxon>Eukaryota</taxon>
        <taxon>Sar</taxon>
        <taxon>Stramenopiles</taxon>
        <taxon>Ochrophyta</taxon>
        <taxon>Bolidophyceae</taxon>
        <taxon>Parmales</taxon>
        <taxon>Triparmaceae</taxon>
        <taxon>Triparma</taxon>
    </lineage>
</organism>
<feature type="domain" description="RRM" evidence="4">
    <location>
        <begin position="107"/>
        <end position="173"/>
    </location>
</feature>
<accession>A0A9W7EZZ6</accession>
<dbReference type="PROSITE" id="PS50102">
    <property type="entry name" value="RRM"/>
    <property type="match status" value="2"/>
</dbReference>
<feature type="region of interest" description="Disordered" evidence="3">
    <location>
        <begin position="319"/>
        <end position="338"/>
    </location>
</feature>
<dbReference type="InterPro" id="IPR035979">
    <property type="entry name" value="RBD_domain_sf"/>
</dbReference>
<keyword evidence="6" id="KW-1185">Reference proteome</keyword>
<feature type="region of interest" description="Disordered" evidence="3">
    <location>
        <begin position="371"/>
        <end position="411"/>
    </location>
</feature>
<feature type="compositionally biased region" description="Basic and acidic residues" evidence="3">
    <location>
        <begin position="68"/>
        <end position="78"/>
    </location>
</feature>
<reference evidence="6" key="1">
    <citation type="journal article" date="2023" name="Commun. Biol.">
        <title>Genome analysis of Parmales, the sister group of diatoms, reveals the evolutionary specialization of diatoms from phago-mixotrophs to photoautotrophs.</title>
        <authorList>
            <person name="Ban H."/>
            <person name="Sato S."/>
            <person name="Yoshikawa S."/>
            <person name="Yamada K."/>
            <person name="Nakamura Y."/>
            <person name="Ichinomiya M."/>
            <person name="Sato N."/>
            <person name="Blanc-Mathieu R."/>
            <person name="Endo H."/>
            <person name="Kuwata A."/>
            <person name="Ogata H."/>
        </authorList>
    </citation>
    <scope>NUCLEOTIDE SEQUENCE [LARGE SCALE GENOMIC DNA]</scope>
    <source>
        <strain evidence="6">NIES 3699</strain>
    </source>
</reference>
<feature type="domain" description="RRM" evidence="4">
    <location>
        <begin position="234"/>
        <end position="316"/>
    </location>
</feature>
<dbReference type="AlphaFoldDB" id="A0A9W7EZZ6"/>
<dbReference type="Proteomes" id="UP001165160">
    <property type="component" value="Unassembled WGS sequence"/>
</dbReference>
<feature type="compositionally biased region" description="Low complexity" evidence="3">
    <location>
        <begin position="79"/>
        <end position="90"/>
    </location>
</feature>
<dbReference type="GO" id="GO:0005634">
    <property type="term" value="C:nucleus"/>
    <property type="evidence" value="ECO:0007669"/>
    <property type="project" value="TreeGrafter"/>
</dbReference>
<evidence type="ECO:0000256" key="3">
    <source>
        <dbReference type="SAM" id="MobiDB-lite"/>
    </source>
</evidence>
<sequence length="411" mass="44501">MDLFNSTKVAPPRSFSKSDYVVPTAKKDRSLKLNKGESYEDEDGKRKVKGGKKRQKALTGALTGAMTENDKTKEETQTEAKSAAATPAASDDTETKSETKSSEEEARTLFVGNLPPSTKKTTLASLFKKFGDVSSARLRGMPSSSISSNSKLAADHGHALPPGRHGDINLQKKVVSIKSTVTKTDVTSIIGYVVFASPDTVSKVLAHPDPITLQSNVLNLDGVGPNALVFPPELTVFIGNLPYASSEDTLRTHVNSVLGPSSTSCTRVRLVRDSSTRRCCGTGYALLTSKENVASILRTGLGTYKKKELRVEVCGKRTKKKKKPTYKQKGVERAREGGGRRVLGKLKRGGALGDKEKSVHKRKNSVKVFNGAGAGVVSKRKEREKKVNDRVKKLNKRVEKGMGSQKASKKR</sequence>
<dbReference type="PANTHER" id="PTHR48024:SF55">
    <property type="entry name" value="RRM DOMAIN-CONTAINING PROTEIN"/>
    <property type="match status" value="1"/>
</dbReference>
<feature type="compositionally biased region" description="Basic and acidic residues" evidence="3">
    <location>
        <begin position="379"/>
        <end position="400"/>
    </location>
</feature>
<dbReference type="Pfam" id="PF00076">
    <property type="entry name" value="RRM_1"/>
    <property type="match status" value="1"/>
</dbReference>
<evidence type="ECO:0000256" key="1">
    <source>
        <dbReference type="ARBA" id="ARBA00022884"/>
    </source>
</evidence>
<dbReference type="GO" id="GO:0003723">
    <property type="term" value="F:RNA binding"/>
    <property type="evidence" value="ECO:0007669"/>
    <property type="project" value="UniProtKB-UniRule"/>
</dbReference>
<evidence type="ECO:0000313" key="6">
    <source>
        <dbReference type="Proteomes" id="UP001165160"/>
    </source>
</evidence>
<dbReference type="Gene3D" id="3.30.70.330">
    <property type="match status" value="2"/>
</dbReference>
<comment type="caution">
    <text evidence="5">The sequence shown here is derived from an EMBL/GenBank/DDBJ whole genome shotgun (WGS) entry which is preliminary data.</text>
</comment>
<feature type="compositionally biased region" description="Basic and acidic residues" evidence="3">
    <location>
        <begin position="93"/>
        <end position="107"/>
    </location>
</feature>
<dbReference type="InterPro" id="IPR000504">
    <property type="entry name" value="RRM_dom"/>
</dbReference>
<dbReference type="PANTHER" id="PTHR48024">
    <property type="entry name" value="GEO13361P1-RELATED"/>
    <property type="match status" value="1"/>
</dbReference>
<evidence type="ECO:0000256" key="2">
    <source>
        <dbReference type="PROSITE-ProRule" id="PRU00176"/>
    </source>
</evidence>
<dbReference type="SUPFAM" id="SSF54928">
    <property type="entry name" value="RNA-binding domain, RBD"/>
    <property type="match status" value="2"/>
</dbReference>
<dbReference type="SMART" id="SM00360">
    <property type="entry name" value="RRM"/>
    <property type="match status" value="2"/>
</dbReference>
<dbReference type="InterPro" id="IPR012677">
    <property type="entry name" value="Nucleotide-bd_a/b_plait_sf"/>
</dbReference>
<feature type="compositionally biased region" description="Basic and acidic residues" evidence="3">
    <location>
        <begin position="329"/>
        <end position="338"/>
    </location>
</feature>
<feature type="region of interest" description="Disordered" evidence="3">
    <location>
        <begin position="1"/>
        <end position="115"/>
    </location>
</feature>
<feature type="compositionally biased region" description="Basic residues" evidence="3">
    <location>
        <begin position="46"/>
        <end position="56"/>
    </location>
</feature>
<protein>
    <recommendedName>
        <fullName evidence="4">RRM domain-containing protein</fullName>
    </recommendedName>
</protein>
<gene>
    <name evidence="5" type="ORF">TrVE_jg10995</name>
</gene>
<evidence type="ECO:0000313" key="5">
    <source>
        <dbReference type="EMBL" id="GMH95983.1"/>
    </source>
</evidence>
<feature type="compositionally biased region" description="Basic and acidic residues" evidence="3">
    <location>
        <begin position="25"/>
        <end position="38"/>
    </location>
</feature>
<dbReference type="EMBL" id="BRXX01000177">
    <property type="protein sequence ID" value="GMH95983.1"/>
    <property type="molecule type" value="Genomic_DNA"/>
</dbReference>